<dbReference type="STRING" id="476652.DEAC_c23550"/>
<keyword evidence="2" id="KW-1185">Reference proteome</keyword>
<evidence type="ECO:0000313" key="1">
    <source>
        <dbReference type="EMBL" id="KLU65725.1"/>
    </source>
</evidence>
<reference evidence="1 2" key="1">
    <citation type="submission" date="2015-06" db="EMBL/GenBank/DDBJ databases">
        <title>Draft genome of the moderately acidophilic sulfate reducer Candidatus Desulfosporosinus acididurans strain M1.</title>
        <authorList>
            <person name="Poehlein A."/>
            <person name="Petzsch P."/>
            <person name="Johnson B.D."/>
            <person name="Schloemann M."/>
            <person name="Daniel R."/>
            <person name="Muehling M."/>
        </authorList>
    </citation>
    <scope>NUCLEOTIDE SEQUENCE [LARGE SCALE GENOMIC DNA]</scope>
    <source>
        <strain evidence="1 2">M1</strain>
    </source>
</reference>
<comment type="caution">
    <text evidence="1">The sequence shown here is derived from an EMBL/GenBank/DDBJ whole genome shotgun (WGS) entry which is preliminary data.</text>
</comment>
<dbReference type="AlphaFoldDB" id="A0A0J1FQE3"/>
<dbReference type="EMBL" id="LDZY01000007">
    <property type="protein sequence ID" value="KLU65725.1"/>
    <property type="molecule type" value="Genomic_DNA"/>
</dbReference>
<organism evidence="1 2">
    <name type="scientific">Desulfosporosinus acididurans</name>
    <dbReference type="NCBI Taxonomy" id="476652"/>
    <lineage>
        <taxon>Bacteria</taxon>
        <taxon>Bacillati</taxon>
        <taxon>Bacillota</taxon>
        <taxon>Clostridia</taxon>
        <taxon>Eubacteriales</taxon>
        <taxon>Desulfitobacteriaceae</taxon>
        <taxon>Desulfosporosinus</taxon>
    </lineage>
</organism>
<dbReference type="PATRIC" id="fig|476652.3.peg.2448"/>
<sequence length="140" mass="16346">MVINILEDGLYSLMKASIPDFQSGSDYNMYYIAVLDPVPTPYCVFRRYKREPEMDLSSSYKMLISSYMVELYHDDSWALLDLQKRMRHLLETLPLSTVGGVFVQSLEVQDDFHTMPPLLQEVRTRVFQGVLDFEITHQPE</sequence>
<name>A0A0J1FQE3_9FIRM</name>
<evidence type="ECO:0000313" key="2">
    <source>
        <dbReference type="Proteomes" id="UP000036356"/>
    </source>
</evidence>
<gene>
    <name evidence="1" type="ORF">DEAC_c23550</name>
</gene>
<protein>
    <submittedName>
        <fullName evidence="1">Uncharacterized protein</fullName>
    </submittedName>
</protein>
<dbReference type="Proteomes" id="UP000036356">
    <property type="component" value="Unassembled WGS sequence"/>
</dbReference>
<accession>A0A0J1FQE3</accession>
<proteinExistence type="predicted"/>